<evidence type="ECO:0000256" key="3">
    <source>
        <dbReference type="ARBA" id="ARBA00023125"/>
    </source>
</evidence>
<keyword evidence="3" id="KW-0238">DNA-binding</keyword>
<reference evidence="9" key="1">
    <citation type="journal article" date="2017" name="Nat. Microbiol.">
        <title>Global analysis of biosynthetic gene clusters reveals vast potential of secondary metabolite production in Penicillium species.</title>
        <authorList>
            <person name="Nielsen J.C."/>
            <person name="Grijseels S."/>
            <person name="Prigent S."/>
            <person name="Ji B."/>
            <person name="Dainat J."/>
            <person name="Nielsen K.F."/>
            <person name="Frisvad J.C."/>
            <person name="Workman M."/>
            <person name="Nielsen J."/>
        </authorList>
    </citation>
    <scope>NUCLEOTIDE SEQUENCE [LARGE SCALE GENOMIC DNA]</scope>
    <source>
        <strain evidence="9">IBT 31811</strain>
    </source>
</reference>
<gene>
    <name evidence="8" type="ORF">PENANT_c036G06401</name>
</gene>
<dbReference type="SUPFAM" id="SSF57701">
    <property type="entry name" value="Zn2/Cys6 DNA-binding domain"/>
    <property type="match status" value="1"/>
</dbReference>
<comment type="caution">
    <text evidence="8">The sequence shown here is derived from an EMBL/GenBank/DDBJ whole genome shotgun (WGS) entry which is preliminary data.</text>
</comment>
<dbReference type="PROSITE" id="PS50048">
    <property type="entry name" value="ZN2_CY6_FUNGAL_2"/>
    <property type="match status" value="1"/>
</dbReference>
<keyword evidence="4" id="KW-0804">Transcription</keyword>
<keyword evidence="5" id="KW-0539">Nucleus</keyword>
<dbReference type="PANTHER" id="PTHR37534">
    <property type="entry name" value="TRANSCRIPTIONAL ACTIVATOR PROTEIN UGA3"/>
    <property type="match status" value="1"/>
</dbReference>
<dbReference type="PROSITE" id="PS00463">
    <property type="entry name" value="ZN2_CY6_FUNGAL_1"/>
    <property type="match status" value="1"/>
</dbReference>
<dbReference type="CDD" id="cd12148">
    <property type="entry name" value="fungal_TF_MHR"/>
    <property type="match status" value="1"/>
</dbReference>
<evidence type="ECO:0000259" key="7">
    <source>
        <dbReference type="PROSITE" id="PS50048"/>
    </source>
</evidence>
<dbReference type="InterPro" id="IPR021858">
    <property type="entry name" value="Fun_TF"/>
</dbReference>
<dbReference type="Gene3D" id="4.10.240.10">
    <property type="entry name" value="Zn(2)-C6 fungal-type DNA-binding domain"/>
    <property type="match status" value="1"/>
</dbReference>
<evidence type="ECO:0000256" key="4">
    <source>
        <dbReference type="ARBA" id="ARBA00023163"/>
    </source>
</evidence>
<sequence>MATESASAKRARTRKSRGRGLRTTNGCFTCRKRHIKCDEVKPVCGACGKHGRACDFASGNGSASAITTPAPRRNFLDTVIDGSISPSVSRAQSVQSRVRQHSPARGGGGGGGGDASEAETGVASGVGGLSWSQAEGDAGIPSQVGTPQAVPVETVPTQTLPPQASPQDVSPRTLPPHEKARQELPSQHYYPQAPPAQVPNPHAPTPHASTPHAPTPHARHDHLASVDLTAHQSPAALYPNDLSPSDASYILQSVTGSFSSPGPTVNAAASWWFDLLANDAARDHQQVPTIPTGFANDGLPFECPQIGDQVEITSLQRATQVLDLPHVNGIVGQGSIVSPAQSSNAGEDEHIWQSRQPIGLLPREHFLFEHFVQHVSQWIDLFDPTSQFSTLVAHLAIRNAGLLNAILALACRHLSLNPHLDNEDLPNKEAALQYYYQTLHYVQRAMQKSSYMTSWELLSTTLIISAYEMLDNSSNDWERHLEGVFLIQRSQVIHGESGGLQAAVWWAWLCQDVWAAFREKRKTLTFWTPHKPLSALSPHELAARAVYITAKVINYCAEEGPPVEGYIQRRLDKAKYLRSMLDDWRDHLTIEFSPLPVSSREKKGYFCPVWIRPPAFAVAMQFYSAARILLIAHEPSLGGLTRYLERQIIIQRSAERICGIAMTLKDDASSLMSSQALFIAGIFTHEPHARDAILELLESCRKRTGWPVRSLGDELQQIWDLHEPTRS</sequence>
<dbReference type="Pfam" id="PF11951">
    <property type="entry name" value="Fungal_trans_2"/>
    <property type="match status" value="1"/>
</dbReference>
<evidence type="ECO:0000256" key="2">
    <source>
        <dbReference type="ARBA" id="ARBA00023015"/>
    </source>
</evidence>
<evidence type="ECO:0000313" key="9">
    <source>
        <dbReference type="Proteomes" id="UP000191672"/>
    </source>
</evidence>
<evidence type="ECO:0000313" key="8">
    <source>
        <dbReference type="EMBL" id="OQD80372.1"/>
    </source>
</evidence>
<feature type="compositionally biased region" description="Low complexity" evidence="6">
    <location>
        <begin position="86"/>
        <end position="97"/>
    </location>
</feature>
<dbReference type="Proteomes" id="UP000191672">
    <property type="component" value="Unassembled WGS sequence"/>
</dbReference>
<comment type="subcellular location">
    <subcellularLocation>
        <location evidence="1">Nucleus</location>
    </subcellularLocation>
</comment>
<name>A0A1V6PUK0_9EURO</name>
<dbReference type="PANTHER" id="PTHR37534:SF3">
    <property type="entry name" value="ZN(II)2CYS6 TRANSCRIPTION FACTOR (EUROFUNG)"/>
    <property type="match status" value="1"/>
</dbReference>
<evidence type="ECO:0000256" key="6">
    <source>
        <dbReference type="SAM" id="MobiDB-lite"/>
    </source>
</evidence>
<dbReference type="GO" id="GO:0008270">
    <property type="term" value="F:zinc ion binding"/>
    <property type="evidence" value="ECO:0007669"/>
    <property type="project" value="InterPro"/>
</dbReference>
<dbReference type="GO" id="GO:0000976">
    <property type="term" value="F:transcription cis-regulatory region binding"/>
    <property type="evidence" value="ECO:0007669"/>
    <property type="project" value="TreeGrafter"/>
</dbReference>
<feature type="compositionally biased region" description="Polar residues" evidence="6">
    <location>
        <begin position="155"/>
        <end position="170"/>
    </location>
</feature>
<feature type="compositionally biased region" description="Low complexity" evidence="6">
    <location>
        <begin position="205"/>
        <end position="216"/>
    </location>
</feature>
<dbReference type="SMART" id="SM00066">
    <property type="entry name" value="GAL4"/>
    <property type="match status" value="1"/>
</dbReference>
<feature type="compositionally biased region" description="Pro residues" evidence="6">
    <location>
        <begin position="192"/>
        <end position="204"/>
    </location>
</feature>
<dbReference type="GO" id="GO:0005634">
    <property type="term" value="C:nucleus"/>
    <property type="evidence" value="ECO:0007669"/>
    <property type="project" value="UniProtKB-SubCell"/>
</dbReference>
<dbReference type="CDD" id="cd00067">
    <property type="entry name" value="GAL4"/>
    <property type="match status" value="1"/>
</dbReference>
<evidence type="ECO:0000256" key="5">
    <source>
        <dbReference type="ARBA" id="ARBA00023242"/>
    </source>
</evidence>
<keyword evidence="2" id="KW-0805">Transcription regulation</keyword>
<feature type="region of interest" description="Disordered" evidence="6">
    <location>
        <begin position="189"/>
        <end position="219"/>
    </location>
</feature>
<dbReference type="Pfam" id="PF00172">
    <property type="entry name" value="Zn_clus"/>
    <property type="match status" value="1"/>
</dbReference>
<dbReference type="AlphaFoldDB" id="A0A1V6PUK0"/>
<dbReference type="InterPro" id="IPR036864">
    <property type="entry name" value="Zn2-C6_fun-type_DNA-bd_sf"/>
</dbReference>
<accession>A0A1V6PUK0</accession>
<feature type="region of interest" description="Disordered" evidence="6">
    <location>
        <begin position="86"/>
        <end position="177"/>
    </location>
</feature>
<dbReference type="GO" id="GO:0045944">
    <property type="term" value="P:positive regulation of transcription by RNA polymerase II"/>
    <property type="evidence" value="ECO:0007669"/>
    <property type="project" value="TreeGrafter"/>
</dbReference>
<dbReference type="GO" id="GO:0000981">
    <property type="term" value="F:DNA-binding transcription factor activity, RNA polymerase II-specific"/>
    <property type="evidence" value="ECO:0007669"/>
    <property type="project" value="InterPro"/>
</dbReference>
<organism evidence="8 9">
    <name type="scientific">Penicillium antarcticum</name>
    <dbReference type="NCBI Taxonomy" id="416450"/>
    <lineage>
        <taxon>Eukaryota</taxon>
        <taxon>Fungi</taxon>
        <taxon>Dikarya</taxon>
        <taxon>Ascomycota</taxon>
        <taxon>Pezizomycotina</taxon>
        <taxon>Eurotiomycetes</taxon>
        <taxon>Eurotiomycetidae</taxon>
        <taxon>Eurotiales</taxon>
        <taxon>Aspergillaceae</taxon>
        <taxon>Penicillium</taxon>
    </lineage>
</organism>
<protein>
    <recommendedName>
        <fullName evidence="7">Zn(2)-C6 fungal-type domain-containing protein</fullName>
    </recommendedName>
</protein>
<dbReference type="STRING" id="416450.A0A1V6PUK0"/>
<dbReference type="InterPro" id="IPR001138">
    <property type="entry name" value="Zn2Cys6_DnaBD"/>
</dbReference>
<feature type="domain" description="Zn(2)-C6 fungal-type" evidence="7">
    <location>
        <begin position="26"/>
        <end position="56"/>
    </location>
</feature>
<feature type="compositionally biased region" description="Gly residues" evidence="6">
    <location>
        <begin position="105"/>
        <end position="114"/>
    </location>
</feature>
<proteinExistence type="predicted"/>
<dbReference type="EMBL" id="MDYN01000036">
    <property type="protein sequence ID" value="OQD80372.1"/>
    <property type="molecule type" value="Genomic_DNA"/>
</dbReference>
<evidence type="ECO:0000256" key="1">
    <source>
        <dbReference type="ARBA" id="ARBA00004123"/>
    </source>
</evidence>
<keyword evidence="9" id="KW-1185">Reference proteome</keyword>